<evidence type="ECO:0000313" key="1">
    <source>
        <dbReference type="EMBL" id="CAD2168642.1"/>
    </source>
</evidence>
<organism evidence="1 2">
    <name type="scientific">Meloidogyne enterolobii</name>
    <name type="common">Root-knot nematode worm</name>
    <name type="synonym">Meloidogyne mayaguensis</name>
    <dbReference type="NCBI Taxonomy" id="390850"/>
    <lineage>
        <taxon>Eukaryota</taxon>
        <taxon>Metazoa</taxon>
        <taxon>Ecdysozoa</taxon>
        <taxon>Nematoda</taxon>
        <taxon>Chromadorea</taxon>
        <taxon>Rhabditida</taxon>
        <taxon>Tylenchina</taxon>
        <taxon>Tylenchomorpha</taxon>
        <taxon>Tylenchoidea</taxon>
        <taxon>Meloidogynidae</taxon>
        <taxon>Meloidogyninae</taxon>
        <taxon>Meloidogyne</taxon>
    </lineage>
</organism>
<name>A0A6V7V144_MELEN</name>
<accession>A0A6V7V144</accession>
<comment type="caution">
    <text evidence="1">The sequence shown here is derived from an EMBL/GenBank/DDBJ whole genome shotgun (WGS) entry which is preliminary data.</text>
</comment>
<dbReference type="AlphaFoldDB" id="A0A6V7V144"/>
<evidence type="ECO:0000313" key="2">
    <source>
        <dbReference type="Proteomes" id="UP000580250"/>
    </source>
</evidence>
<protein>
    <submittedName>
        <fullName evidence="1">Uncharacterized protein</fullName>
    </submittedName>
</protein>
<dbReference type="Proteomes" id="UP000580250">
    <property type="component" value="Unassembled WGS sequence"/>
</dbReference>
<reference evidence="1 2" key="1">
    <citation type="submission" date="2020-08" db="EMBL/GenBank/DDBJ databases">
        <authorList>
            <person name="Koutsovoulos G."/>
            <person name="Danchin GJ E."/>
        </authorList>
    </citation>
    <scope>NUCLEOTIDE SEQUENCE [LARGE SCALE GENOMIC DNA]</scope>
</reference>
<gene>
    <name evidence="1" type="ORF">MENT_LOCUS20024</name>
</gene>
<dbReference type="EMBL" id="CAJEWN010000143">
    <property type="protein sequence ID" value="CAD2168642.1"/>
    <property type="molecule type" value="Genomic_DNA"/>
</dbReference>
<sequence>MSVIENNFQLLERVIPEVLFTVSSSGVTISSPRLITARFIEFDMAGKCKSCRGENVDIDFIVTPKDVTLYCNRLKSEKVVMFDHIYEIPQQCVFRVKSKGKNFNILHKEQVWNAKQFIKGNEQMTVKEFLSKFTQLPFGCIISGPSSTGKSTFRAGVSVYSGVPPEDLIKKQEQPSLVILDDLMYTIDEKYLSELFTKKSHHLNFGIIFITQNLFEKRLRVARQNSMYIVLTRAPNSALSVRNLGVQLFPGRLNYFLDAYRQATSISNYSYLFIDLHPSSDPTLRLRTNIFKDKESEDPYNSLPIIFLPKNSSN</sequence>
<proteinExistence type="predicted"/>